<evidence type="ECO:0000313" key="2">
    <source>
        <dbReference type="EMBL" id="KAK3935050.1"/>
    </source>
</evidence>
<dbReference type="Proteomes" id="UP001303473">
    <property type="component" value="Unassembled WGS sequence"/>
</dbReference>
<feature type="non-terminal residue" evidence="2">
    <location>
        <position position="1"/>
    </location>
</feature>
<dbReference type="EMBL" id="MU853944">
    <property type="protein sequence ID" value="KAK3935050.1"/>
    <property type="molecule type" value="Genomic_DNA"/>
</dbReference>
<comment type="caution">
    <text evidence="2">The sequence shown here is derived from an EMBL/GenBank/DDBJ whole genome shotgun (WGS) entry which is preliminary data.</text>
</comment>
<accession>A0AAN6MX04</accession>
<keyword evidence="3" id="KW-1185">Reference proteome</keyword>
<name>A0AAN6MX04_9PEZI</name>
<evidence type="ECO:0000256" key="1">
    <source>
        <dbReference type="SAM" id="Coils"/>
    </source>
</evidence>
<sequence>DESTKGDDYDLWLAGNIVTATRQTLADFKAAFADSQLENFRLTREKTSLTEEYKRLESLYDSKTESLIQSWGEYDSLNQELQEQISENQQVSELLA</sequence>
<evidence type="ECO:0000313" key="3">
    <source>
        <dbReference type="Proteomes" id="UP001303473"/>
    </source>
</evidence>
<reference evidence="3" key="1">
    <citation type="journal article" date="2023" name="Mol. Phylogenet. Evol.">
        <title>Genome-scale phylogeny and comparative genomics of the fungal order Sordariales.</title>
        <authorList>
            <person name="Hensen N."/>
            <person name="Bonometti L."/>
            <person name="Westerberg I."/>
            <person name="Brannstrom I.O."/>
            <person name="Guillou S."/>
            <person name="Cros-Aarteil S."/>
            <person name="Calhoun S."/>
            <person name="Haridas S."/>
            <person name="Kuo A."/>
            <person name="Mondo S."/>
            <person name="Pangilinan J."/>
            <person name="Riley R."/>
            <person name="LaButti K."/>
            <person name="Andreopoulos B."/>
            <person name="Lipzen A."/>
            <person name="Chen C."/>
            <person name="Yan M."/>
            <person name="Daum C."/>
            <person name="Ng V."/>
            <person name="Clum A."/>
            <person name="Steindorff A."/>
            <person name="Ohm R.A."/>
            <person name="Martin F."/>
            <person name="Silar P."/>
            <person name="Natvig D.O."/>
            <person name="Lalanne C."/>
            <person name="Gautier V."/>
            <person name="Ament-Velasquez S.L."/>
            <person name="Kruys A."/>
            <person name="Hutchinson M.I."/>
            <person name="Powell A.J."/>
            <person name="Barry K."/>
            <person name="Miller A.N."/>
            <person name="Grigoriev I.V."/>
            <person name="Debuchy R."/>
            <person name="Gladieux P."/>
            <person name="Hiltunen Thoren M."/>
            <person name="Johannesson H."/>
        </authorList>
    </citation>
    <scope>NUCLEOTIDE SEQUENCE [LARGE SCALE GENOMIC DNA]</scope>
    <source>
        <strain evidence="3">CBS 340.73</strain>
    </source>
</reference>
<proteinExistence type="predicted"/>
<feature type="coiled-coil region" evidence="1">
    <location>
        <begin position="39"/>
        <end position="94"/>
    </location>
</feature>
<dbReference type="AlphaFoldDB" id="A0AAN6MX04"/>
<organism evidence="2 3">
    <name type="scientific">Diplogelasinospora grovesii</name>
    <dbReference type="NCBI Taxonomy" id="303347"/>
    <lineage>
        <taxon>Eukaryota</taxon>
        <taxon>Fungi</taxon>
        <taxon>Dikarya</taxon>
        <taxon>Ascomycota</taxon>
        <taxon>Pezizomycotina</taxon>
        <taxon>Sordariomycetes</taxon>
        <taxon>Sordariomycetidae</taxon>
        <taxon>Sordariales</taxon>
        <taxon>Diplogelasinosporaceae</taxon>
        <taxon>Diplogelasinospora</taxon>
    </lineage>
</organism>
<protein>
    <submittedName>
        <fullName evidence="2">Uncharacterized protein</fullName>
    </submittedName>
</protein>
<keyword evidence="1" id="KW-0175">Coiled coil</keyword>
<gene>
    <name evidence="2" type="ORF">QBC46DRAFT_272582</name>
</gene>